<sequence length="92" mass="10591">MIELSENWLEPVEFTVVGAHITWLELKSLSVEDAGLGRSEELEIAQLAGVFRYALSALNFHVRSFTTCMVRWLSSSIKLRRTLQAELRVKRR</sequence>
<proteinExistence type="predicted"/>
<dbReference type="Proteomes" id="UP000268446">
    <property type="component" value="Unassembled WGS sequence"/>
</dbReference>
<comment type="caution">
    <text evidence="1">The sequence shown here is derived from an EMBL/GenBank/DDBJ whole genome shotgun (WGS) entry which is preliminary data.</text>
</comment>
<accession>A0A497EV61</accession>
<dbReference type="AlphaFoldDB" id="A0A497EV61"/>
<gene>
    <name evidence="1" type="ORF">DRJ20_02375</name>
</gene>
<dbReference type="EMBL" id="QMQZ01000066">
    <property type="protein sequence ID" value="RLE51273.1"/>
    <property type="molecule type" value="Genomic_DNA"/>
</dbReference>
<protein>
    <submittedName>
        <fullName evidence="1">Uncharacterized protein</fullName>
    </submittedName>
</protein>
<evidence type="ECO:0000313" key="1">
    <source>
        <dbReference type="EMBL" id="RLE51273.1"/>
    </source>
</evidence>
<name>A0A497EV61_9CREN</name>
<reference evidence="1 2" key="1">
    <citation type="submission" date="2018-06" db="EMBL/GenBank/DDBJ databases">
        <title>Extensive metabolic versatility and redundancy in microbially diverse, dynamic hydrothermal sediments.</title>
        <authorList>
            <person name="Dombrowski N."/>
            <person name="Teske A."/>
            <person name="Baker B.J."/>
        </authorList>
    </citation>
    <scope>NUCLEOTIDE SEQUENCE [LARGE SCALE GENOMIC DNA]</scope>
    <source>
        <strain evidence="1">B29_G17</strain>
    </source>
</reference>
<organism evidence="1 2">
    <name type="scientific">Thermoproteota archaeon</name>
    <dbReference type="NCBI Taxonomy" id="2056631"/>
    <lineage>
        <taxon>Archaea</taxon>
        <taxon>Thermoproteota</taxon>
    </lineage>
</organism>
<evidence type="ECO:0000313" key="2">
    <source>
        <dbReference type="Proteomes" id="UP000268446"/>
    </source>
</evidence>